<feature type="region of interest" description="Disordered" evidence="1">
    <location>
        <begin position="1"/>
        <end position="29"/>
    </location>
</feature>
<sequence length="79" mass="8883">MPANETSDHSSKTAKVDENTTTPKITPNMSYVASPKVTLTPRALEILREQILPRIQSDIKKDLAAFERQEKMRASQAEK</sequence>
<dbReference type="AlphaFoldDB" id="F8MX53"/>
<dbReference type="RefSeq" id="XP_009854291.1">
    <property type="nucleotide sequence ID" value="XM_009855989.1"/>
</dbReference>
<dbReference type="OrthoDB" id="4568501at2759"/>
<gene>
    <name evidence="2" type="ORF">NEUTE1DRAFT_103777</name>
</gene>
<dbReference type="VEuPathDB" id="FungiDB:NEUTE1DRAFT_103777"/>
<protein>
    <submittedName>
        <fullName evidence="2">Uncharacterized protein</fullName>
    </submittedName>
</protein>
<accession>F8MX53</accession>
<name>F8MX53_NEUT8</name>
<feature type="compositionally biased region" description="Basic and acidic residues" evidence="1">
    <location>
        <begin position="1"/>
        <end position="18"/>
    </location>
</feature>
<proteinExistence type="predicted"/>
<keyword evidence="3" id="KW-1185">Reference proteome</keyword>
<dbReference type="EMBL" id="GL891307">
    <property type="protein sequence ID" value="EGO54324.1"/>
    <property type="molecule type" value="Genomic_DNA"/>
</dbReference>
<dbReference type="GeneID" id="20822052"/>
<evidence type="ECO:0000256" key="1">
    <source>
        <dbReference type="SAM" id="MobiDB-lite"/>
    </source>
</evidence>
<evidence type="ECO:0000313" key="3">
    <source>
        <dbReference type="Proteomes" id="UP000008065"/>
    </source>
</evidence>
<reference evidence="3" key="1">
    <citation type="journal article" date="2011" name="Genetics">
        <title>Massive changes in genome architecture accompany the transition to self-fertility in the filamentous fungus Neurospora tetrasperma.</title>
        <authorList>
            <person name="Ellison C.E."/>
            <person name="Stajich J.E."/>
            <person name="Jacobson D.J."/>
            <person name="Natvig D.O."/>
            <person name="Lapidus A."/>
            <person name="Foster B."/>
            <person name="Aerts A."/>
            <person name="Riley R."/>
            <person name="Lindquist E.A."/>
            <person name="Grigoriev I.V."/>
            <person name="Taylor J.W."/>
        </authorList>
    </citation>
    <scope>NUCLEOTIDE SEQUENCE [LARGE SCALE GENOMIC DNA]</scope>
    <source>
        <strain evidence="3">FGSC 2508 / P0657</strain>
    </source>
</reference>
<dbReference type="HOGENOM" id="CLU_2606596_0_0_1"/>
<evidence type="ECO:0000313" key="2">
    <source>
        <dbReference type="EMBL" id="EGO54324.1"/>
    </source>
</evidence>
<organism evidence="2 3">
    <name type="scientific">Neurospora tetrasperma (strain FGSC 2508 / ATCC MYA-4615 / P0657)</name>
    <dbReference type="NCBI Taxonomy" id="510951"/>
    <lineage>
        <taxon>Eukaryota</taxon>
        <taxon>Fungi</taxon>
        <taxon>Dikarya</taxon>
        <taxon>Ascomycota</taxon>
        <taxon>Pezizomycotina</taxon>
        <taxon>Sordariomycetes</taxon>
        <taxon>Sordariomycetidae</taxon>
        <taxon>Sordariales</taxon>
        <taxon>Sordariaceae</taxon>
        <taxon>Neurospora</taxon>
    </lineage>
</organism>
<dbReference type="Proteomes" id="UP000008065">
    <property type="component" value="Unassembled WGS sequence"/>
</dbReference>
<dbReference type="KEGG" id="nte:NEUTE1DRAFT103777"/>
<feature type="compositionally biased region" description="Polar residues" evidence="1">
    <location>
        <begin position="19"/>
        <end position="29"/>
    </location>
</feature>